<sequence>MRYVGALIIKLLMITLMLWVFLGVFGGISLANILLVSVLLTGVSFLVGDLYVLKNFGNTLATVVDFVFIWVGLWALGAALFPFEGLVLYCITSAFFIAAGEGFFHLYMEKIVLTETESNLGRTSTRDLQTEFGSDVDIKSDVEKTNKKKK</sequence>
<evidence type="ECO:0000256" key="1">
    <source>
        <dbReference type="SAM" id="Phobius"/>
    </source>
</evidence>
<name>A0A7T6Z5I4_9BACI</name>
<feature type="transmembrane region" description="Helical" evidence="1">
    <location>
        <begin position="60"/>
        <end position="80"/>
    </location>
</feature>
<dbReference type="KEGG" id="scia:HUG15_17965"/>
<proteinExistence type="predicted"/>
<protein>
    <submittedName>
        <fullName evidence="2">YndM family protein</fullName>
    </submittedName>
</protein>
<evidence type="ECO:0000313" key="3">
    <source>
        <dbReference type="Proteomes" id="UP000595823"/>
    </source>
</evidence>
<feature type="transmembrane region" description="Helical" evidence="1">
    <location>
        <begin position="34"/>
        <end position="53"/>
    </location>
</feature>
<dbReference type="EMBL" id="CP054705">
    <property type="protein sequence ID" value="QQK77275.1"/>
    <property type="molecule type" value="Genomic_DNA"/>
</dbReference>
<keyword evidence="1" id="KW-0812">Transmembrane</keyword>
<accession>A0A7T6Z5I4</accession>
<reference evidence="2 3" key="1">
    <citation type="submission" date="2020-06" db="EMBL/GenBank/DDBJ databases">
        <title>Genomic analysis of Salicibibacter sp. NKC5-3.</title>
        <authorList>
            <person name="Oh Y.J."/>
        </authorList>
    </citation>
    <scope>NUCLEOTIDE SEQUENCE [LARGE SCALE GENOMIC DNA]</scope>
    <source>
        <strain evidence="2 3">NKC5-3</strain>
    </source>
</reference>
<keyword evidence="1" id="KW-1133">Transmembrane helix</keyword>
<dbReference type="AlphaFoldDB" id="A0A7T6Z5I4"/>
<evidence type="ECO:0000313" key="2">
    <source>
        <dbReference type="EMBL" id="QQK77275.1"/>
    </source>
</evidence>
<feature type="transmembrane region" description="Helical" evidence="1">
    <location>
        <begin position="86"/>
        <end position="107"/>
    </location>
</feature>
<dbReference type="Pfam" id="PF10710">
    <property type="entry name" value="DUF2512"/>
    <property type="match status" value="1"/>
</dbReference>
<dbReference type="Proteomes" id="UP000595823">
    <property type="component" value="Chromosome"/>
</dbReference>
<dbReference type="RefSeq" id="WP_200124417.1">
    <property type="nucleotide sequence ID" value="NZ_CP054705.1"/>
</dbReference>
<feature type="transmembrane region" description="Helical" evidence="1">
    <location>
        <begin position="7"/>
        <end position="28"/>
    </location>
</feature>
<dbReference type="InterPro" id="IPR019649">
    <property type="entry name" value="DUF2512"/>
</dbReference>
<keyword evidence="1" id="KW-0472">Membrane</keyword>
<organism evidence="2 3">
    <name type="scientific">Salicibibacter cibarius</name>
    <dbReference type="NCBI Taxonomy" id="2743000"/>
    <lineage>
        <taxon>Bacteria</taxon>
        <taxon>Bacillati</taxon>
        <taxon>Bacillota</taxon>
        <taxon>Bacilli</taxon>
        <taxon>Bacillales</taxon>
        <taxon>Bacillaceae</taxon>
        <taxon>Salicibibacter</taxon>
    </lineage>
</organism>
<gene>
    <name evidence="2" type="ORF">HUG15_17965</name>
</gene>
<keyword evidence="3" id="KW-1185">Reference proteome</keyword>